<feature type="signal peptide" evidence="1">
    <location>
        <begin position="1"/>
        <end position="22"/>
    </location>
</feature>
<name>A0ABP7S8R9_9PSEU</name>
<proteinExistence type="predicted"/>
<keyword evidence="4" id="KW-1185">Reference proteome</keyword>
<feature type="chain" id="PRO_5045868651" description="RlpA-like protein double-psi beta-barrel domain-containing protein" evidence="1">
    <location>
        <begin position="23"/>
        <end position="125"/>
    </location>
</feature>
<evidence type="ECO:0000313" key="3">
    <source>
        <dbReference type="EMBL" id="GAA4008025.1"/>
    </source>
</evidence>
<dbReference type="InterPro" id="IPR009009">
    <property type="entry name" value="RlpA-like_DPBB"/>
</dbReference>
<dbReference type="Proteomes" id="UP001501747">
    <property type="component" value="Unassembled WGS sequence"/>
</dbReference>
<protein>
    <recommendedName>
        <fullName evidence="2">RlpA-like protein double-psi beta-barrel domain-containing protein</fullName>
    </recommendedName>
</protein>
<evidence type="ECO:0000256" key="1">
    <source>
        <dbReference type="SAM" id="SignalP"/>
    </source>
</evidence>
<dbReference type="EMBL" id="BAABAL010000009">
    <property type="protein sequence ID" value="GAA4008025.1"/>
    <property type="molecule type" value="Genomic_DNA"/>
</dbReference>
<dbReference type="RefSeq" id="WP_344875562.1">
    <property type="nucleotide sequence ID" value="NZ_BAABAL010000009.1"/>
</dbReference>
<dbReference type="Gene3D" id="2.40.40.10">
    <property type="entry name" value="RlpA-like domain"/>
    <property type="match status" value="1"/>
</dbReference>
<feature type="domain" description="RlpA-like protein double-psi beta-barrel" evidence="2">
    <location>
        <begin position="31"/>
        <end position="118"/>
    </location>
</feature>
<comment type="caution">
    <text evidence="3">The sequence shown here is derived from an EMBL/GenBank/DDBJ whole genome shotgun (WGS) entry which is preliminary data.</text>
</comment>
<organism evidence="3 4">
    <name type="scientific">Allokutzneria multivorans</name>
    <dbReference type="NCBI Taxonomy" id="1142134"/>
    <lineage>
        <taxon>Bacteria</taxon>
        <taxon>Bacillati</taxon>
        <taxon>Actinomycetota</taxon>
        <taxon>Actinomycetes</taxon>
        <taxon>Pseudonocardiales</taxon>
        <taxon>Pseudonocardiaceae</taxon>
        <taxon>Allokutzneria</taxon>
    </lineage>
</organism>
<dbReference type="InterPro" id="IPR036908">
    <property type="entry name" value="RlpA-like_sf"/>
</dbReference>
<evidence type="ECO:0000259" key="2">
    <source>
        <dbReference type="Pfam" id="PF03330"/>
    </source>
</evidence>
<gene>
    <name evidence="3" type="ORF">GCM10022247_32770</name>
</gene>
<dbReference type="Pfam" id="PF03330">
    <property type="entry name" value="DPBB_1"/>
    <property type="match status" value="1"/>
</dbReference>
<keyword evidence="1" id="KW-0732">Signal</keyword>
<dbReference type="PANTHER" id="PTHR34183:SF8">
    <property type="entry name" value="ENDOLYTIC PEPTIDOGLYCAN TRANSGLYCOSYLASE RLPA-RELATED"/>
    <property type="match status" value="1"/>
</dbReference>
<evidence type="ECO:0000313" key="4">
    <source>
        <dbReference type="Proteomes" id="UP001501747"/>
    </source>
</evidence>
<sequence>MRALFVAAVLVLGLAAPAVAFASEEPPKQCVATWYGNPEATTPVYTASGEVLDPAAMTAAHASLPFDTLLKVTNKRTGLSVEVRVNDRFAAQGDRCVNLTRGAFTKIAPLSMGVAPVDVTVAVLR</sequence>
<accession>A0ABP7S8R9</accession>
<dbReference type="CDD" id="cd22268">
    <property type="entry name" value="DPBB_RlpA-like"/>
    <property type="match status" value="1"/>
</dbReference>
<reference evidence="4" key="1">
    <citation type="journal article" date="2019" name="Int. J. Syst. Evol. Microbiol.">
        <title>The Global Catalogue of Microorganisms (GCM) 10K type strain sequencing project: providing services to taxonomists for standard genome sequencing and annotation.</title>
        <authorList>
            <consortium name="The Broad Institute Genomics Platform"/>
            <consortium name="The Broad Institute Genome Sequencing Center for Infectious Disease"/>
            <person name="Wu L."/>
            <person name="Ma J."/>
        </authorList>
    </citation>
    <scope>NUCLEOTIDE SEQUENCE [LARGE SCALE GENOMIC DNA]</scope>
    <source>
        <strain evidence="4">JCM 17342</strain>
    </source>
</reference>
<dbReference type="PANTHER" id="PTHR34183">
    <property type="entry name" value="ENDOLYTIC PEPTIDOGLYCAN TRANSGLYCOSYLASE RLPA"/>
    <property type="match status" value="1"/>
</dbReference>
<dbReference type="SUPFAM" id="SSF50685">
    <property type="entry name" value="Barwin-like endoglucanases"/>
    <property type="match status" value="1"/>
</dbReference>